<evidence type="ECO:0000313" key="3">
    <source>
        <dbReference type="Proteomes" id="UP001596104"/>
    </source>
</evidence>
<feature type="signal peptide" evidence="1">
    <location>
        <begin position="1"/>
        <end position="20"/>
    </location>
</feature>
<dbReference type="RefSeq" id="WP_377005954.1">
    <property type="nucleotide sequence ID" value="NZ_JBHSLV010000002.1"/>
</dbReference>
<dbReference type="EMBL" id="JBHSLV010000002">
    <property type="protein sequence ID" value="MFC5391203.1"/>
    <property type="molecule type" value="Genomic_DNA"/>
</dbReference>
<protein>
    <submittedName>
        <fullName evidence="2">Uncharacterized protein</fullName>
    </submittedName>
</protein>
<keyword evidence="3" id="KW-1185">Reference proteome</keyword>
<evidence type="ECO:0000256" key="1">
    <source>
        <dbReference type="SAM" id="SignalP"/>
    </source>
</evidence>
<gene>
    <name evidence="2" type="ORF">ACFPPC_00935</name>
</gene>
<accession>A0ABW0H2B7</accession>
<comment type="caution">
    <text evidence="2">The sequence shown here is derived from an EMBL/GenBank/DDBJ whole genome shotgun (WGS) entry which is preliminary data.</text>
</comment>
<sequence length="187" mass="20665">MKTLAATVTVLAALGGTAYADDLDVVRRCTTIREFSARLECFDAYAQAVLANESKATANTKEVIAAKPTEFKRTDAQDLQITPQKFIERGVEVAGFQCFHADKNEFRCIHPSATVMVLTVKVKPDIEQAKLEDDCGSIKAAVASPKCRRTLRFVPLKAENDKIDGYRSRTIVLASEIEVVSSQRPRR</sequence>
<dbReference type="Proteomes" id="UP001596104">
    <property type="component" value="Unassembled WGS sequence"/>
</dbReference>
<keyword evidence="1" id="KW-0732">Signal</keyword>
<feature type="chain" id="PRO_5046635245" evidence="1">
    <location>
        <begin position="21"/>
        <end position="187"/>
    </location>
</feature>
<evidence type="ECO:0000313" key="2">
    <source>
        <dbReference type="EMBL" id="MFC5391203.1"/>
    </source>
</evidence>
<name>A0ABW0H2B7_9HYPH</name>
<reference evidence="3" key="1">
    <citation type="journal article" date="2019" name="Int. J. Syst. Evol. Microbiol.">
        <title>The Global Catalogue of Microorganisms (GCM) 10K type strain sequencing project: providing services to taxonomists for standard genome sequencing and annotation.</title>
        <authorList>
            <consortium name="The Broad Institute Genomics Platform"/>
            <consortium name="The Broad Institute Genome Sequencing Center for Infectious Disease"/>
            <person name="Wu L."/>
            <person name="Ma J."/>
        </authorList>
    </citation>
    <scope>NUCLEOTIDE SEQUENCE [LARGE SCALE GENOMIC DNA]</scope>
    <source>
        <strain evidence="3">CGMCC 1.16326</strain>
    </source>
</reference>
<proteinExistence type="predicted"/>
<organism evidence="2 3">
    <name type="scientific">Bosea vestrisii</name>
    <dbReference type="NCBI Taxonomy" id="151416"/>
    <lineage>
        <taxon>Bacteria</taxon>
        <taxon>Pseudomonadati</taxon>
        <taxon>Pseudomonadota</taxon>
        <taxon>Alphaproteobacteria</taxon>
        <taxon>Hyphomicrobiales</taxon>
        <taxon>Boseaceae</taxon>
        <taxon>Bosea</taxon>
    </lineage>
</organism>